<proteinExistence type="predicted"/>
<dbReference type="InterPro" id="IPR036188">
    <property type="entry name" value="FAD/NAD-bd_sf"/>
</dbReference>
<comment type="caution">
    <text evidence="3">The sequence shown here is derived from an EMBL/GenBank/DDBJ whole genome shotgun (WGS) entry which is preliminary data.</text>
</comment>
<dbReference type="Pfam" id="PF01494">
    <property type="entry name" value="FAD_binding_3"/>
    <property type="match status" value="1"/>
</dbReference>
<dbReference type="PANTHER" id="PTHR42685">
    <property type="entry name" value="GERANYLGERANYL DIPHOSPHATE REDUCTASE"/>
    <property type="match status" value="1"/>
</dbReference>
<dbReference type="InterPro" id="IPR002938">
    <property type="entry name" value="FAD-bd"/>
</dbReference>
<dbReference type="PRINTS" id="PR00368">
    <property type="entry name" value="FADPNR"/>
</dbReference>
<dbReference type="Proteomes" id="UP000469159">
    <property type="component" value="Unassembled WGS sequence"/>
</dbReference>
<evidence type="ECO:0000313" key="4">
    <source>
        <dbReference type="Proteomes" id="UP000469159"/>
    </source>
</evidence>
<evidence type="ECO:0000259" key="2">
    <source>
        <dbReference type="Pfam" id="PF01494"/>
    </source>
</evidence>
<keyword evidence="4" id="KW-1185">Reference proteome</keyword>
<dbReference type="InterPro" id="IPR050407">
    <property type="entry name" value="Geranylgeranyl_reductase"/>
</dbReference>
<protein>
    <recommendedName>
        <fullName evidence="2">FAD-binding domain-containing protein</fullName>
    </recommendedName>
</protein>
<evidence type="ECO:0000313" key="3">
    <source>
        <dbReference type="EMBL" id="MXP40984.1"/>
    </source>
</evidence>
<gene>
    <name evidence="3" type="ORF">GRI75_04915</name>
</gene>
<name>A0A6I4UT93_9SPHN</name>
<dbReference type="OrthoDB" id="5652862at2"/>
<dbReference type="AlphaFoldDB" id="A0A6I4UT93"/>
<reference evidence="3 4" key="1">
    <citation type="submission" date="2019-12" db="EMBL/GenBank/DDBJ databases">
        <title>Genomic-based taxomic classification of the family Erythrobacteraceae.</title>
        <authorList>
            <person name="Xu L."/>
        </authorList>
    </citation>
    <scope>NUCLEOTIDE SEQUENCE [LARGE SCALE GENOMIC DNA]</scope>
    <source>
        <strain evidence="3 4">MCCC 1K02066</strain>
    </source>
</reference>
<dbReference type="PANTHER" id="PTHR42685:SF22">
    <property type="entry name" value="CONDITIONED MEDIUM FACTOR RECEPTOR 1"/>
    <property type="match status" value="1"/>
</dbReference>
<feature type="domain" description="FAD-binding" evidence="2">
    <location>
        <begin position="34"/>
        <end position="100"/>
    </location>
</feature>
<dbReference type="GO" id="GO:0071949">
    <property type="term" value="F:FAD binding"/>
    <property type="evidence" value="ECO:0007669"/>
    <property type="project" value="InterPro"/>
</dbReference>
<dbReference type="Gene3D" id="3.50.50.60">
    <property type="entry name" value="FAD/NAD(P)-binding domain"/>
    <property type="match status" value="1"/>
</dbReference>
<accession>A0A6I4UT93</accession>
<sequence length="387" mass="40409">MATDPRGGGRGRRAGAPPFPFPALRGEDPLTPPLILGAGPAGCAAAIVLARSGAHPLLVDRDAEAGDVLCGGFLSWATAERLRGLGIDAEALGAHAVERLLLFGSGRPVEIPLPRRAFGLSRKTLDSTLRRQATEAGAEPIVETIRQVNGHHVLGRQREWRPESLFLATGKHDVRGVTRPRPTDDPALGIRLRFRPSATLAKRLAGTIELHLFDGGYAGVVLQEGASANLCLAVRKSLLAEAGGNPVDLLSNLAARHPHFALRLEPGWREGAIETIGAVPYGWSASTTDPGLFRLGDQAAVIPSLAGEGIDIALASGIAAAEAWLQGGPAAAPAFQRKFYESVKDSMRWAGAAWSLAETPAAAHAGLAAARLVPGLIAPLMAATRIA</sequence>
<organism evidence="3 4">
    <name type="scientific">Croceibacterium soli</name>
    <dbReference type="NCBI Taxonomy" id="1739690"/>
    <lineage>
        <taxon>Bacteria</taxon>
        <taxon>Pseudomonadati</taxon>
        <taxon>Pseudomonadota</taxon>
        <taxon>Alphaproteobacteria</taxon>
        <taxon>Sphingomonadales</taxon>
        <taxon>Erythrobacteraceae</taxon>
        <taxon>Croceibacterium</taxon>
    </lineage>
</organism>
<dbReference type="EMBL" id="WTYK01000002">
    <property type="protein sequence ID" value="MXP40984.1"/>
    <property type="molecule type" value="Genomic_DNA"/>
</dbReference>
<dbReference type="SUPFAM" id="SSF51905">
    <property type="entry name" value="FAD/NAD(P)-binding domain"/>
    <property type="match status" value="1"/>
</dbReference>
<feature type="region of interest" description="Disordered" evidence="1">
    <location>
        <begin position="1"/>
        <end position="23"/>
    </location>
</feature>
<evidence type="ECO:0000256" key="1">
    <source>
        <dbReference type="SAM" id="MobiDB-lite"/>
    </source>
</evidence>